<dbReference type="AlphaFoldDB" id="A0A0L0NGC7"/>
<evidence type="ECO:0000256" key="2">
    <source>
        <dbReference type="ARBA" id="ARBA00007025"/>
    </source>
</evidence>
<evidence type="ECO:0000259" key="15">
    <source>
        <dbReference type="PROSITE" id="PS51194"/>
    </source>
</evidence>
<gene>
    <name evidence="16" type="ORF">TOPH_02304</name>
</gene>
<dbReference type="Pfam" id="PF00271">
    <property type="entry name" value="Helicase_C"/>
    <property type="match status" value="1"/>
</dbReference>
<evidence type="ECO:0000256" key="3">
    <source>
        <dbReference type="ARBA" id="ARBA00022723"/>
    </source>
</evidence>
<feature type="compositionally biased region" description="Polar residues" evidence="12">
    <location>
        <begin position="91"/>
        <end position="106"/>
    </location>
</feature>
<dbReference type="SMART" id="SM00490">
    <property type="entry name" value="HELICc"/>
    <property type="match status" value="1"/>
</dbReference>
<dbReference type="InterPro" id="IPR038718">
    <property type="entry name" value="SNF2-like_sf"/>
</dbReference>
<dbReference type="Proteomes" id="UP000036947">
    <property type="component" value="Unassembled WGS sequence"/>
</dbReference>
<organism evidence="16 17">
    <name type="scientific">Tolypocladium ophioglossoides (strain CBS 100239)</name>
    <name type="common">Snaketongue truffleclub</name>
    <name type="synonym">Elaphocordyceps ophioglossoides</name>
    <dbReference type="NCBI Taxonomy" id="1163406"/>
    <lineage>
        <taxon>Eukaryota</taxon>
        <taxon>Fungi</taxon>
        <taxon>Dikarya</taxon>
        <taxon>Ascomycota</taxon>
        <taxon>Pezizomycotina</taxon>
        <taxon>Sordariomycetes</taxon>
        <taxon>Hypocreomycetidae</taxon>
        <taxon>Hypocreales</taxon>
        <taxon>Ophiocordycipitaceae</taxon>
        <taxon>Tolypocladium</taxon>
    </lineage>
</organism>
<dbReference type="STRING" id="1163406.A0A0L0NGC7"/>
<evidence type="ECO:0000256" key="10">
    <source>
        <dbReference type="ARBA" id="ARBA00023242"/>
    </source>
</evidence>
<proteinExistence type="inferred from homology"/>
<comment type="similarity">
    <text evidence="2">Belongs to the SNF2/RAD54 helicase family.</text>
</comment>
<dbReference type="SUPFAM" id="SSF57850">
    <property type="entry name" value="RING/U-box"/>
    <property type="match status" value="1"/>
</dbReference>
<dbReference type="OrthoDB" id="448448at2759"/>
<keyword evidence="5 11" id="KW-0863">Zinc-finger</keyword>
<keyword evidence="4" id="KW-0547">Nucleotide-binding</keyword>
<dbReference type="PROSITE" id="PS00518">
    <property type="entry name" value="ZF_RING_1"/>
    <property type="match status" value="1"/>
</dbReference>
<evidence type="ECO:0000256" key="6">
    <source>
        <dbReference type="ARBA" id="ARBA00022801"/>
    </source>
</evidence>
<keyword evidence="3" id="KW-0479">Metal-binding</keyword>
<dbReference type="GO" id="GO:0004386">
    <property type="term" value="F:helicase activity"/>
    <property type="evidence" value="ECO:0007669"/>
    <property type="project" value="UniProtKB-KW"/>
</dbReference>
<evidence type="ECO:0000256" key="1">
    <source>
        <dbReference type="ARBA" id="ARBA00004123"/>
    </source>
</evidence>
<dbReference type="GO" id="GO:0005524">
    <property type="term" value="F:ATP binding"/>
    <property type="evidence" value="ECO:0007669"/>
    <property type="project" value="UniProtKB-KW"/>
</dbReference>
<evidence type="ECO:0000256" key="11">
    <source>
        <dbReference type="PROSITE-ProRule" id="PRU00175"/>
    </source>
</evidence>
<feature type="domain" description="RING-type" evidence="13">
    <location>
        <begin position="750"/>
        <end position="788"/>
    </location>
</feature>
<dbReference type="SUPFAM" id="SSF52540">
    <property type="entry name" value="P-loop containing nucleoside triphosphate hydrolases"/>
    <property type="match status" value="2"/>
</dbReference>
<dbReference type="PROSITE" id="PS51194">
    <property type="entry name" value="HELICASE_CTER"/>
    <property type="match status" value="1"/>
</dbReference>
<dbReference type="InterPro" id="IPR000330">
    <property type="entry name" value="SNF2_N"/>
</dbReference>
<dbReference type="Gene3D" id="3.40.50.10810">
    <property type="entry name" value="Tandem AAA-ATPase domain"/>
    <property type="match status" value="1"/>
</dbReference>
<evidence type="ECO:0000256" key="9">
    <source>
        <dbReference type="ARBA" id="ARBA00022840"/>
    </source>
</evidence>
<feature type="region of interest" description="Disordered" evidence="12">
    <location>
        <begin position="63"/>
        <end position="154"/>
    </location>
</feature>
<dbReference type="InterPro" id="IPR050628">
    <property type="entry name" value="SNF2_RAD54_helicase_TF"/>
</dbReference>
<evidence type="ECO:0000256" key="8">
    <source>
        <dbReference type="ARBA" id="ARBA00022833"/>
    </source>
</evidence>
<evidence type="ECO:0000256" key="7">
    <source>
        <dbReference type="ARBA" id="ARBA00022806"/>
    </source>
</evidence>
<dbReference type="GO" id="GO:0006281">
    <property type="term" value="P:DNA repair"/>
    <property type="evidence" value="ECO:0007669"/>
    <property type="project" value="TreeGrafter"/>
</dbReference>
<name>A0A0L0NGC7_TOLOC</name>
<feature type="domain" description="Helicase C-terminal" evidence="15">
    <location>
        <begin position="820"/>
        <end position="981"/>
    </location>
</feature>
<dbReference type="InterPro" id="IPR017907">
    <property type="entry name" value="Znf_RING_CS"/>
</dbReference>
<feature type="domain" description="Helicase ATP-binding" evidence="14">
    <location>
        <begin position="430"/>
        <end position="594"/>
    </location>
</feature>
<evidence type="ECO:0000313" key="16">
    <source>
        <dbReference type="EMBL" id="KND93083.1"/>
    </source>
</evidence>
<dbReference type="GO" id="GO:0008094">
    <property type="term" value="F:ATP-dependent activity, acting on DNA"/>
    <property type="evidence" value="ECO:0007669"/>
    <property type="project" value="TreeGrafter"/>
</dbReference>
<reference evidence="16 17" key="1">
    <citation type="journal article" date="2015" name="BMC Genomics">
        <title>The genome of the truffle-parasite Tolypocladium ophioglossoides and the evolution of antifungal peptaibiotics.</title>
        <authorList>
            <person name="Quandt C.A."/>
            <person name="Bushley K.E."/>
            <person name="Spatafora J.W."/>
        </authorList>
    </citation>
    <scope>NUCLEOTIDE SEQUENCE [LARGE SCALE GENOMIC DNA]</scope>
    <source>
        <strain evidence="16 17">CBS 100239</strain>
    </source>
</reference>
<dbReference type="SMART" id="SM00910">
    <property type="entry name" value="HIRAN"/>
    <property type="match status" value="1"/>
</dbReference>
<dbReference type="Gene3D" id="3.30.40.10">
    <property type="entry name" value="Zinc/RING finger domain, C3HC4 (zinc finger)"/>
    <property type="match status" value="1"/>
</dbReference>
<feature type="non-terminal residue" evidence="16">
    <location>
        <position position="1"/>
    </location>
</feature>
<dbReference type="PROSITE" id="PS51192">
    <property type="entry name" value="HELICASE_ATP_BIND_1"/>
    <property type="match status" value="1"/>
</dbReference>
<protein>
    <submittedName>
        <fullName evidence="16">Helicase-like transcription factor</fullName>
    </submittedName>
</protein>
<dbReference type="PANTHER" id="PTHR45626">
    <property type="entry name" value="TRANSCRIPTION TERMINATION FACTOR 2-RELATED"/>
    <property type="match status" value="1"/>
</dbReference>
<dbReference type="Pfam" id="PF08797">
    <property type="entry name" value="HIRAN"/>
    <property type="match status" value="1"/>
</dbReference>
<feature type="compositionally biased region" description="Low complexity" evidence="12">
    <location>
        <begin position="140"/>
        <end position="150"/>
    </location>
</feature>
<dbReference type="Pfam" id="PF13923">
    <property type="entry name" value="zf-C3HC4_2"/>
    <property type="match status" value="1"/>
</dbReference>
<comment type="subcellular location">
    <subcellularLocation>
        <location evidence="1">Nucleus</location>
    </subcellularLocation>
</comment>
<dbReference type="InterPro" id="IPR001841">
    <property type="entry name" value="Znf_RING"/>
</dbReference>
<comment type="caution">
    <text evidence="16">The sequence shown here is derived from an EMBL/GenBank/DDBJ whole genome shotgun (WGS) entry which is preliminary data.</text>
</comment>
<accession>A0A0L0NGC7</accession>
<dbReference type="Gene3D" id="3.40.50.300">
    <property type="entry name" value="P-loop containing nucleotide triphosphate hydrolases"/>
    <property type="match status" value="1"/>
</dbReference>
<dbReference type="InterPro" id="IPR001650">
    <property type="entry name" value="Helicase_C-like"/>
</dbReference>
<dbReference type="CDD" id="cd18008">
    <property type="entry name" value="DEXDc_SHPRH-like"/>
    <property type="match status" value="1"/>
</dbReference>
<dbReference type="GO" id="GO:0003676">
    <property type="term" value="F:nucleic acid binding"/>
    <property type="evidence" value="ECO:0007669"/>
    <property type="project" value="InterPro"/>
</dbReference>
<evidence type="ECO:0000313" key="17">
    <source>
        <dbReference type="Proteomes" id="UP000036947"/>
    </source>
</evidence>
<dbReference type="InterPro" id="IPR027417">
    <property type="entry name" value="P-loop_NTPase"/>
</dbReference>
<dbReference type="EMBL" id="LFRF01000004">
    <property type="protein sequence ID" value="KND93083.1"/>
    <property type="molecule type" value="Genomic_DNA"/>
</dbReference>
<dbReference type="CDD" id="cd18793">
    <property type="entry name" value="SF2_C_SNF"/>
    <property type="match status" value="1"/>
</dbReference>
<dbReference type="PROSITE" id="PS50089">
    <property type="entry name" value="ZF_RING_2"/>
    <property type="match status" value="1"/>
</dbReference>
<dbReference type="SMART" id="SM00487">
    <property type="entry name" value="DEXDc"/>
    <property type="match status" value="1"/>
</dbReference>
<dbReference type="InterPro" id="IPR014001">
    <property type="entry name" value="Helicase_ATP-bd"/>
</dbReference>
<dbReference type="InterPro" id="IPR049730">
    <property type="entry name" value="SNF2/RAD54-like_C"/>
</dbReference>
<dbReference type="PANTHER" id="PTHR45626:SF11">
    <property type="entry name" value="FAMILY HELICASE, PUTATIVE (AFU_ORTHOLOGUE AFUA_5G06590)-RELATED"/>
    <property type="match status" value="1"/>
</dbReference>
<keyword evidence="6" id="KW-0378">Hydrolase</keyword>
<keyword evidence="7 16" id="KW-0347">Helicase</keyword>
<keyword evidence="8" id="KW-0862">Zinc</keyword>
<dbReference type="Pfam" id="PF00176">
    <property type="entry name" value="SNF2-rel_dom"/>
    <property type="match status" value="1"/>
</dbReference>
<evidence type="ECO:0000256" key="12">
    <source>
        <dbReference type="SAM" id="MobiDB-lite"/>
    </source>
</evidence>
<evidence type="ECO:0000256" key="4">
    <source>
        <dbReference type="ARBA" id="ARBA00022741"/>
    </source>
</evidence>
<dbReference type="GO" id="GO:0008270">
    <property type="term" value="F:zinc ion binding"/>
    <property type="evidence" value="ECO:0007669"/>
    <property type="project" value="UniProtKB-KW"/>
</dbReference>
<dbReference type="InterPro" id="IPR014905">
    <property type="entry name" value="HIRAN"/>
</dbReference>
<keyword evidence="17" id="KW-1185">Reference proteome</keyword>
<dbReference type="GO" id="GO:0016818">
    <property type="term" value="F:hydrolase activity, acting on acid anhydrides, in phosphorus-containing anhydrides"/>
    <property type="evidence" value="ECO:0007669"/>
    <property type="project" value="InterPro"/>
</dbReference>
<evidence type="ECO:0000259" key="14">
    <source>
        <dbReference type="PROSITE" id="PS51192"/>
    </source>
</evidence>
<keyword evidence="10" id="KW-0539">Nucleus</keyword>
<dbReference type="GO" id="GO:0005634">
    <property type="term" value="C:nucleus"/>
    <property type="evidence" value="ECO:0007669"/>
    <property type="project" value="UniProtKB-SubCell"/>
</dbReference>
<dbReference type="SMART" id="SM00184">
    <property type="entry name" value="RING"/>
    <property type="match status" value="1"/>
</dbReference>
<evidence type="ECO:0000256" key="5">
    <source>
        <dbReference type="ARBA" id="ARBA00022771"/>
    </source>
</evidence>
<dbReference type="InterPro" id="IPR013083">
    <property type="entry name" value="Znf_RING/FYVE/PHD"/>
</dbReference>
<evidence type="ECO:0000259" key="13">
    <source>
        <dbReference type="PROSITE" id="PS50089"/>
    </source>
</evidence>
<feature type="compositionally biased region" description="Low complexity" evidence="12">
    <location>
        <begin position="117"/>
        <end position="130"/>
    </location>
</feature>
<sequence length="988" mass="109550">NIPIRGTALGEFESLKGPHWQLKQVYRLPILPFACASCILEEGPRPPLVRFATLPAMPRMAKKRGPDVIDLTGDDDDQRGPQAKRHALAASQPSRLNSTASLNHVPSYSAGIGGSGVHSSSPQSSWSGSSAKTGITRVASSQQSQPLQSSHLGTQEPEYLDLTQDDDGPPTELYGSFDGKLVGVRYYSGYASPGEYDPNAIRVDNVMHQQIGHLPRKVAEKIAPYMDSGDITLEAQLTGEKGMFDCPIQLQFFGPSNPAERDRIEVALKADKLVKATQLKQTRKEAEAVRIATGLKSGGSTYGVGGEPTLADQVDLTLEDLMKTSDASQFRNGEDAIKTLAIGEDDLSKIPFAEQPAQLAATLLPYQLQVSPSRMMPGLWALLTVYQGLAWMTLKENPKHPEKNAEGLVQLWKHTSRGLYCNLASGFVSQSPPKLCSGGILADDMGLGKTLQVISLILTGGPGSTLIIAPVSVMSNWKQQIERHVKADQAPSVLIYHGDKKMTAEDLMRYNVVITSYGRLARERDPKVQRVLLNKSIEWRRVVLDEGHTIRNAKTKVALAACEIKAKSRWVLTGTPIVNSIKDLHSLVKFLHLTGGIEQSEIFKNVTRKLATGDRAGEVIIQALVQDICLRRKKDMKFVDLKLPEKKEYLHRITFHPSEKQKYNALLSEARGALEDFQASSSAGQKGRFQNVLERLLRLRQTCNHWTLCKERIDDLMKLLEDEEVVAFTDKNQALLQEALRLYLESQEDCAVCYEIPTAPVITNCKHVFCRACITKAIQIQHKCPMCRNALTEDCLLEPAPEGKFDDNFDTDTQSSKTEAMLQIVRATIKNPGSKIIIFSQWTSFLNIVQNQLKSADIKFCRIDGSMNTDKRDRAIDALDNDADTRVMLASLAVCSVGLNLVSANTVILSDSWWAPAIEDQAIDRVHRLGQTRMTTVWRLVMEGTVEERVLDIQSEKRELVGKAFQEKEKKGKKTKTTRMADVMKLLS</sequence>
<keyword evidence="9" id="KW-0067">ATP-binding</keyword>
<dbReference type="Gene3D" id="3.30.70.2330">
    <property type="match status" value="1"/>
</dbReference>